<organism evidence="2 3">
    <name type="scientific">Sporormia fimetaria CBS 119925</name>
    <dbReference type="NCBI Taxonomy" id="1340428"/>
    <lineage>
        <taxon>Eukaryota</taxon>
        <taxon>Fungi</taxon>
        <taxon>Dikarya</taxon>
        <taxon>Ascomycota</taxon>
        <taxon>Pezizomycotina</taxon>
        <taxon>Dothideomycetes</taxon>
        <taxon>Pleosporomycetidae</taxon>
        <taxon>Pleosporales</taxon>
        <taxon>Sporormiaceae</taxon>
        <taxon>Sporormia</taxon>
    </lineage>
</organism>
<protein>
    <submittedName>
        <fullName evidence="2">Uncharacterized protein</fullName>
    </submittedName>
</protein>
<evidence type="ECO:0000256" key="1">
    <source>
        <dbReference type="SAM" id="MobiDB-lite"/>
    </source>
</evidence>
<reference evidence="2" key="1">
    <citation type="journal article" date="2020" name="Stud. Mycol.">
        <title>101 Dothideomycetes genomes: a test case for predicting lifestyles and emergence of pathogens.</title>
        <authorList>
            <person name="Haridas S."/>
            <person name="Albert R."/>
            <person name="Binder M."/>
            <person name="Bloem J."/>
            <person name="Labutti K."/>
            <person name="Salamov A."/>
            <person name="Andreopoulos B."/>
            <person name="Baker S."/>
            <person name="Barry K."/>
            <person name="Bills G."/>
            <person name="Bluhm B."/>
            <person name="Cannon C."/>
            <person name="Castanera R."/>
            <person name="Culley D."/>
            <person name="Daum C."/>
            <person name="Ezra D."/>
            <person name="Gonzalez J."/>
            <person name="Henrissat B."/>
            <person name="Kuo A."/>
            <person name="Liang C."/>
            <person name="Lipzen A."/>
            <person name="Lutzoni F."/>
            <person name="Magnuson J."/>
            <person name="Mondo S."/>
            <person name="Nolan M."/>
            <person name="Ohm R."/>
            <person name="Pangilinan J."/>
            <person name="Park H.-J."/>
            <person name="Ramirez L."/>
            <person name="Alfaro M."/>
            <person name="Sun H."/>
            <person name="Tritt A."/>
            <person name="Yoshinaga Y."/>
            <person name="Zwiers L.-H."/>
            <person name="Turgeon B."/>
            <person name="Goodwin S."/>
            <person name="Spatafora J."/>
            <person name="Crous P."/>
            <person name="Grigoriev I."/>
        </authorList>
    </citation>
    <scope>NUCLEOTIDE SEQUENCE</scope>
    <source>
        <strain evidence="2">CBS 119925</strain>
    </source>
</reference>
<evidence type="ECO:0000313" key="3">
    <source>
        <dbReference type="Proteomes" id="UP000799440"/>
    </source>
</evidence>
<proteinExistence type="predicted"/>
<gene>
    <name evidence="2" type="ORF">M011DRAFT_99449</name>
</gene>
<dbReference type="AlphaFoldDB" id="A0A6A6V6L6"/>
<dbReference type="EMBL" id="MU006579">
    <property type="protein sequence ID" value="KAF2746145.1"/>
    <property type="molecule type" value="Genomic_DNA"/>
</dbReference>
<evidence type="ECO:0000313" key="2">
    <source>
        <dbReference type="EMBL" id="KAF2746145.1"/>
    </source>
</evidence>
<dbReference type="Proteomes" id="UP000799440">
    <property type="component" value="Unassembled WGS sequence"/>
</dbReference>
<accession>A0A6A6V6L6</accession>
<name>A0A6A6V6L6_9PLEO</name>
<sequence length="159" mass="17655">MRLSGSTCSEMFPHFQHHTNGRLATRGRLSSGLGSDDVKMMARRTMSAKPKSHSGWQSERRKAGAGRSVLVSVVARCRIVGATCNMRPEPQPGRSSRAEHQQSSGFAETRAYVVRGCKLPLVLAIEFEVRFNSKVAKSRFTVLFLVSRSIHNHLDQNMA</sequence>
<feature type="region of interest" description="Disordered" evidence="1">
    <location>
        <begin position="44"/>
        <end position="63"/>
    </location>
</feature>
<keyword evidence="3" id="KW-1185">Reference proteome</keyword>